<evidence type="ECO:0000256" key="4">
    <source>
        <dbReference type="ARBA" id="ARBA00022741"/>
    </source>
</evidence>
<dbReference type="Gene3D" id="3.40.50.620">
    <property type="entry name" value="HUPs"/>
    <property type="match status" value="1"/>
</dbReference>
<keyword evidence="7 9" id="KW-0030">Aminoacyl-tRNA synthetase</keyword>
<feature type="compositionally biased region" description="Basic and acidic residues" evidence="10">
    <location>
        <begin position="592"/>
        <end position="635"/>
    </location>
</feature>
<dbReference type="InterPro" id="IPR020056">
    <property type="entry name" value="Rbsml_bL25/Gln-tRNA_synth_N"/>
</dbReference>
<keyword evidence="3 9" id="KW-0436">Ligase</keyword>
<evidence type="ECO:0000256" key="3">
    <source>
        <dbReference type="ARBA" id="ARBA00022598"/>
    </source>
</evidence>
<feature type="domain" description="Glutamyl/glutaminyl-tRNA synthetase class Ib catalytic" evidence="11">
    <location>
        <begin position="48"/>
        <end position="356"/>
    </location>
</feature>
<dbReference type="AlphaFoldDB" id="A0A0G4HRR6"/>
<evidence type="ECO:0000313" key="14">
    <source>
        <dbReference type="EMBL" id="CEM46973.1"/>
    </source>
</evidence>
<evidence type="ECO:0000259" key="13">
    <source>
        <dbReference type="Pfam" id="PF20974"/>
    </source>
</evidence>
<evidence type="ECO:0000256" key="10">
    <source>
        <dbReference type="SAM" id="MobiDB-lite"/>
    </source>
</evidence>
<feature type="region of interest" description="Disordered" evidence="10">
    <location>
        <begin position="1"/>
        <end position="25"/>
    </location>
</feature>
<evidence type="ECO:0000259" key="11">
    <source>
        <dbReference type="Pfam" id="PF00749"/>
    </source>
</evidence>
<dbReference type="Gene3D" id="2.40.240.10">
    <property type="entry name" value="Ribosomal Protein L25, Chain P"/>
    <property type="match status" value="2"/>
</dbReference>
<evidence type="ECO:0000259" key="12">
    <source>
        <dbReference type="Pfam" id="PF03950"/>
    </source>
</evidence>
<dbReference type="InterPro" id="IPR004514">
    <property type="entry name" value="Gln-tRNA-synth"/>
</dbReference>
<keyword evidence="2" id="KW-0963">Cytoplasm</keyword>
<feature type="region of interest" description="Disordered" evidence="10">
    <location>
        <begin position="507"/>
        <end position="527"/>
    </location>
</feature>
<dbReference type="VEuPathDB" id="CryptoDB:Cvel_8110"/>
<dbReference type="Pfam" id="PF00749">
    <property type="entry name" value="tRNA-synt_1c"/>
    <property type="match status" value="1"/>
</dbReference>
<accession>A0A0G4HRR6</accession>
<evidence type="ECO:0000256" key="8">
    <source>
        <dbReference type="ARBA" id="ARBA00048270"/>
    </source>
</evidence>
<comment type="similarity">
    <text evidence="9">Belongs to the class-I aminoacyl-tRNA synthetase family.</text>
</comment>
<dbReference type="PRINTS" id="PR00987">
    <property type="entry name" value="TRNASYNTHGLU"/>
</dbReference>
<keyword evidence="5 9" id="KW-0067">ATP-binding</keyword>
<dbReference type="PhylomeDB" id="A0A0G4HRR6"/>
<dbReference type="InterPro" id="IPR014729">
    <property type="entry name" value="Rossmann-like_a/b/a_fold"/>
</dbReference>
<dbReference type="NCBIfam" id="NF011291">
    <property type="entry name" value="PRK14703.1"/>
    <property type="match status" value="1"/>
</dbReference>
<evidence type="ECO:0000256" key="1">
    <source>
        <dbReference type="ARBA" id="ARBA00012836"/>
    </source>
</evidence>
<reference evidence="14" key="1">
    <citation type="submission" date="2014-11" db="EMBL/GenBank/DDBJ databases">
        <authorList>
            <person name="Otto D Thomas"/>
            <person name="Naeem Raeece"/>
        </authorList>
    </citation>
    <scope>NUCLEOTIDE SEQUENCE</scope>
</reference>
<keyword evidence="4 9" id="KW-0547">Nucleotide-binding</keyword>
<dbReference type="Pfam" id="PF20974">
    <property type="entry name" value="tRNA-synt_1c_C2"/>
    <property type="match status" value="1"/>
</dbReference>
<dbReference type="GO" id="GO:0005829">
    <property type="term" value="C:cytosol"/>
    <property type="evidence" value="ECO:0007669"/>
    <property type="project" value="TreeGrafter"/>
</dbReference>
<evidence type="ECO:0000256" key="6">
    <source>
        <dbReference type="ARBA" id="ARBA00022917"/>
    </source>
</evidence>
<dbReference type="InterPro" id="IPR001412">
    <property type="entry name" value="aa-tRNA-synth_I_CS"/>
</dbReference>
<feature type="compositionally biased region" description="Polar residues" evidence="10">
    <location>
        <begin position="1"/>
        <end position="12"/>
    </location>
</feature>
<dbReference type="InterPro" id="IPR020058">
    <property type="entry name" value="Glu/Gln-tRNA-synth_Ib_cat-dom"/>
</dbReference>
<dbReference type="InterPro" id="IPR049437">
    <property type="entry name" value="tRNA-synt_1c_C2"/>
</dbReference>
<dbReference type="PROSITE" id="PS00178">
    <property type="entry name" value="AA_TRNA_LIGASE_I"/>
    <property type="match status" value="1"/>
</dbReference>
<feature type="region of interest" description="Disordered" evidence="10">
    <location>
        <begin position="583"/>
        <end position="635"/>
    </location>
</feature>
<proteinExistence type="inferred from homology"/>
<sequence length="635" mass="72852">MSSEADASSNPSVAPLPSPAKEGGEEGMRNFIKRKMEKDLRDGTHSSIVTRFPPEPNGFLHLGHAKSICLNFGLAGEFGGRCHLRLDDTNPLREECRFIEGIKEDVRWLGFDWGVHLFFASDHFERLYEWAERLIKGGLAFVDDLSVEKLRALRGDRHTPGVESPFRDRSPEENLNLFRRMRAGEFPNGAKVLRAKIDMTHPNLHMRDPVMYRILHAEHPRTGNAWCIYPTYDFAHGASDSIEGVTHSVCTLEFCEHKKLYDWFLERLDIRRVEPIEFAKLNVTGMVLSKRMLMKLVNDGVVRGWDDPRLPTLRGLRRRGVPPAAIRDFCERVGVARRETRVNADLLEYCVRAKLEESAGRRLAVLDPLKVVILNYPADKTELVEVPNHPMIRKERVISFSREIFISREDFREDPEDKNFHRLAPGRVVRLRFSYLIECSGVKKNEEGEIEELSCTFRENIREEGDRATRWKAIHWVDARTAMRAEFRLYNNSLLTEDEEEEVDVLTHADSDSEEEGETGPSTVKFNPGSMEVVSGFCEPTAVIPYASPGTVYHFERVGFFCVDPDSRVPPEGLPVFNRTVGLSHSHHHLKGKESNVSKEAEREKREKKREEREKKRAAKKTREAEKKAVKEADP</sequence>
<dbReference type="InterPro" id="IPR000924">
    <property type="entry name" value="Glu/Gln-tRNA-synth"/>
</dbReference>
<keyword evidence="6 9" id="KW-0648">Protein biosynthesis</keyword>
<dbReference type="Pfam" id="PF03950">
    <property type="entry name" value="tRNA-synt_1c_C"/>
    <property type="match status" value="1"/>
</dbReference>
<dbReference type="InterPro" id="IPR050132">
    <property type="entry name" value="Gln/Glu-tRNA_Ligase"/>
</dbReference>
<evidence type="ECO:0000256" key="5">
    <source>
        <dbReference type="ARBA" id="ARBA00022840"/>
    </source>
</evidence>
<protein>
    <recommendedName>
        <fullName evidence="1">glutamine--tRNA ligase</fullName>
        <ecNumber evidence="1">6.1.1.18</ecNumber>
    </recommendedName>
</protein>
<dbReference type="PANTHER" id="PTHR43097">
    <property type="entry name" value="GLUTAMINE-TRNA LIGASE"/>
    <property type="match status" value="1"/>
</dbReference>
<dbReference type="InterPro" id="IPR011035">
    <property type="entry name" value="Ribosomal_bL25/Gln-tRNA_synth"/>
</dbReference>
<organism evidence="14">
    <name type="scientific">Chromera velia CCMP2878</name>
    <dbReference type="NCBI Taxonomy" id="1169474"/>
    <lineage>
        <taxon>Eukaryota</taxon>
        <taxon>Sar</taxon>
        <taxon>Alveolata</taxon>
        <taxon>Colpodellida</taxon>
        <taxon>Chromeraceae</taxon>
        <taxon>Chromera</taxon>
    </lineage>
</organism>
<feature type="domain" description="Glutamyl/glutaminyl-tRNA synthetase class Ib anti-codon binding" evidence="12">
    <location>
        <begin position="359"/>
        <end position="457"/>
    </location>
</feature>
<dbReference type="GO" id="GO:0004819">
    <property type="term" value="F:glutamine-tRNA ligase activity"/>
    <property type="evidence" value="ECO:0007669"/>
    <property type="project" value="UniProtKB-EC"/>
</dbReference>
<evidence type="ECO:0000256" key="9">
    <source>
        <dbReference type="RuleBase" id="RU363037"/>
    </source>
</evidence>
<dbReference type="SUPFAM" id="SSF50715">
    <property type="entry name" value="Ribosomal protein L25-like"/>
    <property type="match status" value="1"/>
</dbReference>
<comment type="catalytic activity">
    <reaction evidence="8">
        <text>tRNA(Gln) + L-glutamine + ATP = L-glutaminyl-tRNA(Gln) + AMP + diphosphate</text>
        <dbReference type="Rhea" id="RHEA:20121"/>
        <dbReference type="Rhea" id="RHEA-COMP:9662"/>
        <dbReference type="Rhea" id="RHEA-COMP:9681"/>
        <dbReference type="ChEBI" id="CHEBI:30616"/>
        <dbReference type="ChEBI" id="CHEBI:33019"/>
        <dbReference type="ChEBI" id="CHEBI:58359"/>
        <dbReference type="ChEBI" id="CHEBI:78442"/>
        <dbReference type="ChEBI" id="CHEBI:78521"/>
        <dbReference type="ChEBI" id="CHEBI:456215"/>
        <dbReference type="EC" id="6.1.1.18"/>
    </reaction>
</comment>
<dbReference type="SUPFAM" id="SSF52374">
    <property type="entry name" value="Nucleotidylyl transferase"/>
    <property type="match status" value="1"/>
</dbReference>
<gene>
    <name evidence="14" type="ORF">Cvel_8110</name>
</gene>
<dbReference type="EC" id="6.1.1.18" evidence="1"/>
<dbReference type="NCBIfam" id="TIGR00440">
    <property type="entry name" value="glnS"/>
    <property type="match status" value="1"/>
</dbReference>
<dbReference type="GO" id="GO:0005524">
    <property type="term" value="F:ATP binding"/>
    <property type="evidence" value="ECO:0007669"/>
    <property type="project" value="UniProtKB-KW"/>
</dbReference>
<dbReference type="FunFam" id="3.40.50.620:FF:000037">
    <property type="entry name" value="Glutamine--tRNA ligase cytoplasmic"/>
    <property type="match status" value="1"/>
</dbReference>
<dbReference type="InterPro" id="IPR020059">
    <property type="entry name" value="Glu/Gln-tRNA-synth_Ib_codon-bd"/>
</dbReference>
<dbReference type="GO" id="GO:0006425">
    <property type="term" value="P:glutaminyl-tRNA aminoacylation"/>
    <property type="evidence" value="ECO:0007669"/>
    <property type="project" value="InterPro"/>
</dbReference>
<feature type="domain" description="tRNA synthetases class I (E and Q) anti-codon binding" evidence="13">
    <location>
        <begin position="474"/>
        <end position="564"/>
    </location>
</feature>
<evidence type="ECO:0000256" key="2">
    <source>
        <dbReference type="ARBA" id="ARBA00022490"/>
    </source>
</evidence>
<evidence type="ECO:0000256" key="7">
    <source>
        <dbReference type="ARBA" id="ARBA00023146"/>
    </source>
</evidence>
<dbReference type="EMBL" id="CDMZ01003604">
    <property type="protein sequence ID" value="CEM46973.1"/>
    <property type="molecule type" value="Genomic_DNA"/>
</dbReference>
<name>A0A0G4HRR6_9ALVE</name>
<dbReference type="PANTHER" id="PTHR43097:SF5">
    <property type="entry name" value="GLUTAMATE--TRNA LIGASE"/>
    <property type="match status" value="1"/>
</dbReference>